<evidence type="ECO:0000256" key="4">
    <source>
        <dbReference type="PROSITE-ProRule" id="PRU00169"/>
    </source>
</evidence>
<dbReference type="InterPro" id="IPR001789">
    <property type="entry name" value="Sig_transdc_resp-reg_receiver"/>
</dbReference>
<keyword evidence="3 4" id="KW-0597">Phosphoprotein</keyword>
<evidence type="ECO:0000313" key="8">
    <source>
        <dbReference type="EMBL" id="BDW85353.1"/>
    </source>
</evidence>
<dbReference type="PROSITE" id="PS50109">
    <property type="entry name" value="HIS_KIN"/>
    <property type="match status" value="1"/>
</dbReference>
<dbReference type="SUPFAM" id="SSF47384">
    <property type="entry name" value="Homodimeric domain of signal transducing histidine kinase"/>
    <property type="match status" value="1"/>
</dbReference>
<proteinExistence type="predicted"/>
<dbReference type="PANTHER" id="PTHR43065:SF42">
    <property type="entry name" value="TWO-COMPONENT SENSOR PPRA"/>
    <property type="match status" value="1"/>
</dbReference>
<protein>
    <recommendedName>
        <fullName evidence="2">histidine kinase</fullName>
        <ecNumber evidence="2">2.7.13.3</ecNumber>
    </recommendedName>
</protein>
<keyword evidence="8" id="KW-0418">Kinase</keyword>
<dbReference type="InterPro" id="IPR003594">
    <property type="entry name" value="HATPase_dom"/>
</dbReference>
<dbReference type="Pfam" id="PF00512">
    <property type="entry name" value="HisKA"/>
    <property type="match status" value="1"/>
</dbReference>
<dbReference type="RefSeq" id="WP_338276135.1">
    <property type="nucleotide sequence ID" value="NZ_AP027266.1"/>
</dbReference>
<dbReference type="Pfam" id="PF00072">
    <property type="entry name" value="Response_reg"/>
    <property type="match status" value="1"/>
</dbReference>
<dbReference type="GO" id="GO:0000155">
    <property type="term" value="F:phosphorelay sensor kinase activity"/>
    <property type="evidence" value="ECO:0007669"/>
    <property type="project" value="InterPro"/>
</dbReference>
<keyword evidence="5" id="KW-1133">Transmembrane helix</keyword>
<keyword evidence="5" id="KW-0472">Membrane</keyword>
<sequence length="756" mass="80984">MILIMLGGLAAAVAASALSGPYGLWAWAVAGGLFAAGAMGVLWQGLHLGRLRGRLRAAMALVEQDPAPCLCTDAAGEILFLNAAALERFGQARGQLLARALGPALPNAAAVILRQQRQLDRRAFAQETIPAPRGAVRLTGHRLGAGIFWRLDDLEADGLPSGEGIGLPMMVVSASDTILSMNGALRDILGRRATALSEVIEGEGALIPGRRCRMIAAQGAVDILPVVLPARDGRREIYLVPEAHAPDMAPVAARAFESLPVALLHIGADGRLLASNLPARHLLGIGAEAGGTLSALVEGLGRPVNDWVMDTLAARIPDRSEVVRVRHRDQDVFVQITLARITDASGPSLLAVLHDATELKKLEQQFVQSQKMQAIGELAGGVAHDFNNLLTAIGGHCDLLMLRHDRGDPDYADLEQINQNANRAAALVGQLLAFSRKQTLEPEIFDLRDSMGELTHLLNRLVGERITLRLVHDPALVPIRADRRQLDQVIMNLVVNARDAMPEGGEIRVETRVLHLSEPLYRDRAEVPTGRYVTICVEDQGHGIPPDKLQRIFEPFFTTKRVGEGTGLGLSMAYGIVKQTGGYIFVDSEVGVGSRFTIYCPAHAFAPGGRGAGIVDPASCPAQEVAPDATTQLRAGTPVILLVEDEAPVRAFAARALRLRGYVVIEAESGEDALQRLDDPALEVDLFLTDVVMPGLDGPSWVRRALEGRAGVRVVFMSGYAEDQIEDGSIGVPNSVFLAKPFSLTELTETVAREIG</sequence>
<evidence type="ECO:0000259" key="6">
    <source>
        <dbReference type="PROSITE" id="PS50109"/>
    </source>
</evidence>
<dbReference type="InterPro" id="IPR003661">
    <property type="entry name" value="HisK_dim/P_dom"/>
</dbReference>
<dbReference type="PANTHER" id="PTHR43065">
    <property type="entry name" value="SENSOR HISTIDINE KINASE"/>
    <property type="match status" value="1"/>
</dbReference>
<feature type="domain" description="Histidine kinase" evidence="6">
    <location>
        <begin position="381"/>
        <end position="604"/>
    </location>
</feature>
<gene>
    <name evidence="8" type="ORF">MACH21_15300</name>
</gene>
<dbReference type="Gene3D" id="3.30.450.20">
    <property type="entry name" value="PAS domain"/>
    <property type="match status" value="1"/>
</dbReference>
<feature type="transmembrane region" description="Helical" evidence="5">
    <location>
        <begin position="27"/>
        <end position="46"/>
    </location>
</feature>
<dbReference type="SUPFAM" id="SSF55785">
    <property type="entry name" value="PYP-like sensor domain (PAS domain)"/>
    <property type="match status" value="1"/>
</dbReference>
<accession>A0AA48H9H6</accession>
<evidence type="ECO:0000256" key="2">
    <source>
        <dbReference type="ARBA" id="ARBA00012438"/>
    </source>
</evidence>
<dbReference type="InterPro" id="IPR035965">
    <property type="entry name" value="PAS-like_dom_sf"/>
</dbReference>
<dbReference type="EMBL" id="AP027266">
    <property type="protein sequence ID" value="BDW85353.1"/>
    <property type="molecule type" value="Genomic_DNA"/>
</dbReference>
<feature type="modified residue" description="4-aspartylphosphate" evidence="4">
    <location>
        <position position="690"/>
    </location>
</feature>
<dbReference type="Gene3D" id="1.10.287.130">
    <property type="match status" value="1"/>
</dbReference>
<dbReference type="SMART" id="SM00388">
    <property type="entry name" value="HisKA"/>
    <property type="match status" value="1"/>
</dbReference>
<keyword evidence="9" id="KW-1185">Reference proteome</keyword>
<dbReference type="PROSITE" id="PS50110">
    <property type="entry name" value="RESPONSE_REGULATORY"/>
    <property type="match status" value="1"/>
</dbReference>
<evidence type="ECO:0000256" key="3">
    <source>
        <dbReference type="ARBA" id="ARBA00022553"/>
    </source>
</evidence>
<dbReference type="SMART" id="SM00448">
    <property type="entry name" value="REC"/>
    <property type="match status" value="1"/>
</dbReference>
<dbReference type="Pfam" id="PF02518">
    <property type="entry name" value="HATPase_c"/>
    <property type="match status" value="1"/>
</dbReference>
<dbReference type="InterPro" id="IPR036890">
    <property type="entry name" value="HATPase_C_sf"/>
</dbReference>
<dbReference type="Gene3D" id="3.40.50.2300">
    <property type="match status" value="1"/>
</dbReference>
<dbReference type="AlphaFoldDB" id="A0AA48H9H6"/>
<feature type="domain" description="Response regulatory" evidence="7">
    <location>
        <begin position="639"/>
        <end position="755"/>
    </location>
</feature>
<organism evidence="8 9">
    <name type="scientific">Roseicyclus marinus</name>
    <dbReference type="NCBI Taxonomy" id="2161673"/>
    <lineage>
        <taxon>Bacteria</taxon>
        <taxon>Pseudomonadati</taxon>
        <taxon>Pseudomonadota</taxon>
        <taxon>Alphaproteobacteria</taxon>
        <taxon>Rhodobacterales</taxon>
        <taxon>Roseobacteraceae</taxon>
        <taxon>Roseicyclus</taxon>
    </lineage>
</organism>
<dbReference type="FunFam" id="1.10.287.130:FF:000037">
    <property type="entry name" value="Hybrid sensor histidine kinase/response regulator"/>
    <property type="match status" value="1"/>
</dbReference>
<comment type="catalytic activity">
    <reaction evidence="1">
        <text>ATP + protein L-histidine = ADP + protein N-phospho-L-histidine.</text>
        <dbReference type="EC" id="2.7.13.3"/>
    </reaction>
</comment>
<name>A0AA48H9H6_9RHOB</name>
<dbReference type="SUPFAM" id="SSF55874">
    <property type="entry name" value="ATPase domain of HSP90 chaperone/DNA topoisomerase II/histidine kinase"/>
    <property type="match status" value="1"/>
</dbReference>
<dbReference type="EC" id="2.7.13.3" evidence="2"/>
<dbReference type="CDD" id="cd00082">
    <property type="entry name" value="HisKA"/>
    <property type="match status" value="1"/>
</dbReference>
<dbReference type="KEGG" id="rmai:MACH21_15300"/>
<evidence type="ECO:0000256" key="1">
    <source>
        <dbReference type="ARBA" id="ARBA00000085"/>
    </source>
</evidence>
<reference evidence="8 9" key="1">
    <citation type="submission" date="2023-01" db="EMBL/GenBank/DDBJ databases">
        <title>Complete genome sequence of Roseicyclus marinus strain Dej080120_10.</title>
        <authorList>
            <person name="Ueki S."/>
            <person name="Maruyama F."/>
        </authorList>
    </citation>
    <scope>NUCLEOTIDE SEQUENCE [LARGE SCALE GENOMIC DNA]</scope>
    <source>
        <strain evidence="8 9">Dej080120_10</strain>
    </source>
</reference>
<dbReference type="SUPFAM" id="SSF52172">
    <property type="entry name" value="CheY-like"/>
    <property type="match status" value="1"/>
</dbReference>
<dbReference type="SMART" id="SM00387">
    <property type="entry name" value="HATPase_c"/>
    <property type="match status" value="1"/>
</dbReference>
<evidence type="ECO:0000313" key="9">
    <source>
        <dbReference type="Proteomes" id="UP001337723"/>
    </source>
</evidence>
<dbReference type="InterPro" id="IPR004358">
    <property type="entry name" value="Sig_transdc_His_kin-like_C"/>
</dbReference>
<keyword evidence="8" id="KW-0808">Transferase</keyword>
<dbReference type="InterPro" id="IPR005467">
    <property type="entry name" value="His_kinase_dom"/>
</dbReference>
<evidence type="ECO:0000259" key="7">
    <source>
        <dbReference type="PROSITE" id="PS50110"/>
    </source>
</evidence>
<evidence type="ECO:0000256" key="5">
    <source>
        <dbReference type="SAM" id="Phobius"/>
    </source>
</evidence>
<dbReference type="InterPro" id="IPR036097">
    <property type="entry name" value="HisK_dim/P_sf"/>
</dbReference>
<keyword evidence="5" id="KW-0812">Transmembrane</keyword>
<dbReference type="Gene3D" id="3.30.565.10">
    <property type="entry name" value="Histidine kinase-like ATPase, C-terminal domain"/>
    <property type="match status" value="1"/>
</dbReference>
<dbReference type="Proteomes" id="UP001337723">
    <property type="component" value="Chromosome"/>
</dbReference>
<dbReference type="PRINTS" id="PR00344">
    <property type="entry name" value="BCTRLSENSOR"/>
</dbReference>
<dbReference type="InterPro" id="IPR011006">
    <property type="entry name" value="CheY-like_superfamily"/>
</dbReference>